<gene>
    <name evidence="1" type="ORF">HPB50_017451</name>
</gene>
<dbReference type="EMBL" id="CM023489">
    <property type="protein sequence ID" value="KAH6922642.1"/>
    <property type="molecule type" value="Genomic_DNA"/>
</dbReference>
<reference evidence="1" key="1">
    <citation type="submission" date="2020-05" db="EMBL/GenBank/DDBJ databases">
        <title>Large-scale comparative analyses of tick genomes elucidate their genetic diversity and vector capacities.</title>
        <authorList>
            <person name="Jia N."/>
            <person name="Wang J."/>
            <person name="Shi W."/>
            <person name="Du L."/>
            <person name="Sun Y."/>
            <person name="Zhan W."/>
            <person name="Jiang J."/>
            <person name="Wang Q."/>
            <person name="Zhang B."/>
            <person name="Ji P."/>
            <person name="Sakyi L.B."/>
            <person name="Cui X."/>
            <person name="Yuan T."/>
            <person name="Jiang B."/>
            <person name="Yang W."/>
            <person name="Lam T.T.-Y."/>
            <person name="Chang Q."/>
            <person name="Ding S."/>
            <person name="Wang X."/>
            <person name="Zhu J."/>
            <person name="Ruan X."/>
            <person name="Zhao L."/>
            <person name="Wei J."/>
            <person name="Que T."/>
            <person name="Du C."/>
            <person name="Cheng J."/>
            <person name="Dai P."/>
            <person name="Han X."/>
            <person name="Huang E."/>
            <person name="Gao Y."/>
            <person name="Liu J."/>
            <person name="Shao H."/>
            <person name="Ye R."/>
            <person name="Li L."/>
            <person name="Wei W."/>
            <person name="Wang X."/>
            <person name="Wang C."/>
            <person name="Yang T."/>
            <person name="Huo Q."/>
            <person name="Li W."/>
            <person name="Guo W."/>
            <person name="Chen H."/>
            <person name="Zhou L."/>
            <person name="Ni X."/>
            <person name="Tian J."/>
            <person name="Zhou Y."/>
            <person name="Sheng Y."/>
            <person name="Liu T."/>
            <person name="Pan Y."/>
            <person name="Xia L."/>
            <person name="Li J."/>
            <person name="Zhao F."/>
            <person name="Cao W."/>
        </authorList>
    </citation>
    <scope>NUCLEOTIDE SEQUENCE</scope>
    <source>
        <strain evidence="1">Hyas-2018</strain>
    </source>
</reference>
<accession>A0ACB7RP15</accession>
<comment type="caution">
    <text evidence="1">The sequence shown here is derived from an EMBL/GenBank/DDBJ whole genome shotgun (WGS) entry which is preliminary data.</text>
</comment>
<evidence type="ECO:0000313" key="2">
    <source>
        <dbReference type="Proteomes" id="UP000821845"/>
    </source>
</evidence>
<protein>
    <submittedName>
        <fullName evidence="1">Uncharacterized protein</fullName>
    </submittedName>
</protein>
<keyword evidence="2" id="KW-1185">Reference proteome</keyword>
<proteinExistence type="predicted"/>
<organism evidence="1 2">
    <name type="scientific">Hyalomma asiaticum</name>
    <name type="common">Tick</name>
    <dbReference type="NCBI Taxonomy" id="266040"/>
    <lineage>
        <taxon>Eukaryota</taxon>
        <taxon>Metazoa</taxon>
        <taxon>Ecdysozoa</taxon>
        <taxon>Arthropoda</taxon>
        <taxon>Chelicerata</taxon>
        <taxon>Arachnida</taxon>
        <taxon>Acari</taxon>
        <taxon>Parasitiformes</taxon>
        <taxon>Ixodida</taxon>
        <taxon>Ixodoidea</taxon>
        <taxon>Ixodidae</taxon>
        <taxon>Hyalomminae</taxon>
        <taxon>Hyalomma</taxon>
    </lineage>
</organism>
<evidence type="ECO:0000313" key="1">
    <source>
        <dbReference type="EMBL" id="KAH6922642.1"/>
    </source>
</evidence>
<sequence length="823" mass="91506">MVVNSSTFDVFAEDPLTTDMDDELVLQYTEMSGSLLRDSVSVCTAACKKYPNSHEKAAKRIKQTMDRRHGSPWHVVVGASFGLEVTHEACEADPKGMEPYIKEQSRSNFFDIAPFLRKHEKKLRRELVLLTIRLESSSGRKRQQDTKWAQKQWEQLRRTILDAQLGGAFSYRLPNLEQIRQVVLFTEHADQGGAVEKQSSFSVARAVFPEGLVSHTDDEADEGFKTPVSGCVSGYVSGHTSPQTPRSWAEPGTSSRQSAIPSPSHGGLVQRWRSSDHSPRARVGAIGFKEKVKSVKRKRLVQSPSWIREAESRSQSPGQQREAGATSERAAHRHHHHHHHHEQEQVDEADIQEDEESAESGKAATTLEEMHASLDRLTRIISEMALLISVSTVQSEWLGVDLRRRSSSPAAMRRAGRSRSISRHRNQPSRDRSASTTPSPPGTPAPPRRASRSTGRVSSRDNASFTPADNEESRESRRKKGKHPKPQRHQEYCSSPETCAMLVRRKASNHGVVTRRSPATSLLNAPCYLSRASSSQDVPSCSSRSGSCSELSIPRDIESSAEENNGAIAFAEGGPSETFYRPASFLADDERSPPSSEAQSPGPFFQHPPFAAYDEPQGYQGAFEAASLQEDDTGRLSPGEMQLDSGFRVPEPTFPVLEMQYEGQDRGFRGIARGACCSDPGRFETELSNCAEDVDENGGGRPVRCRRDDRLPHGGIPMEQGAKDDYPSQHIWRWANSDSERVVDEAAMRRLELYRTTYGGNIDGQPPHMFRQVPDERLVVTGRWQIVVHDACCGSLLESGRPIHPIIVAIVNQKHQLVVDDNF</sequence>
<dbReference type="Proteomes" id="UP000821845">
    <property type="component" value="Chromosome 9"/>
</dbReference>
<name>A0ACB7RP15_HYAAI</name>